<keyword evidence="1" id="KW-0812">Transmembrane</keyword>
<evidence type="ECO:0008006" key="4">
    <source>
        <dbReference type="Google" id="ProtNLM"/>
    </source>
</evidence>
<proteinExistence type="predicted"/>
<feature type="transmembrane region" description="Helical" evidence="1">
    <location>
        <begin position="90"/>
        <end position="112"/>
    </location>
</feature>
<dbReference type="RefSeq" id="WP_103882535.1">
    <property type="nucleotide sequence ID" value="NZ_FNVG01000039.1"/>
</dbReference>
<gene>
    <name evidence="2" type="ORF">SAMN04488244_13925</name>
</gene>
<dbReference type="AlphaFoldDB" id="A0A1H6CHG9"/>
<dbReference type="EMBL" id="FNVG01000039">
    <property type="protein sequence ID" value="SEG72213.1"/>
    <property type="molecule type" value="Genomic_DNA"/>
</dbReference>
<keyword evidence="3" id="KW-1185">Reference proteome</keyword>
<keyword evidence="1" id="KW-1133">Transmembrane helix</keyword>
<keyword evidence="1" id="KW-0472">Membrane</keyword>
<protein>
    <recommendedName>
        <fullName evidence="4">DUF4145 domain-containing protein</fullName>
    </recommendedName>
</protein>
<dbReference type="OrthoDB" id="5827998at2"/>
<evidence type="ECO:0000256" key="1">
    <source>
        <dbReference type="SAM" id="Phobius"/>
    </source>
</evidence>
<reference evidence="3" key="1">
    <citation type="submission" date="2016-10" db="EMBL/GenBank/DDBJ databases">
        <authorList>
            <person name="Varghese N."/>
            <person name="Submissions S."/>
        </authorList>
    </citation>
    <scope>NUCLEOTIDE SEQUENCE [LARGE SCALE GENOMIC DNA]</scope>
    <source>
        <strain evidence="3">CGMCC 1.7062</strain>
    </source>
</reference>
<organism evidence="2 3">
    <name type="scientific">Vibrio hangzhouensis</name>
    <dbReference type="NCBI Taxonomy" id="462991"/>
    <lineage>
        <taxon>Bacteria</taxon>
        <taxon>Pseudomonadati</taxon>
        <taxon>Pseudomonadota</taxon>
        <taxon>Gammaproteobacteria</taxon>
        <taxon>Vibrionales</taxon>
        <taxon>Vibrionaceae</taxon>
        <taxon>Vibrio</taxon>
    </lineage>
</organism>
<name>A0A1H6CHG9_9VIBR</name>
<evidence type="ECO:0000313" key="2">
    <source>
        <dbReference type="EMBL" id="SEG72213.1"/>
    </source>
</evidence>
<evidence type="ECO:0000313" key="3">
    <source>
        <dbReference type="Proteomes" id="UP000236721"/>
    </source>
</evidence>
<sequence>MSDIESVVLRTRRIEKLLRQQYHADGKGLHQLVTSCEERLPHDVISKLRYIATIRNKVVHEEDFELDDMSGFMRTCDECEQELTPRSSRFIWRTALWLMALITLLAMGFYYIHWEKVMHILSK</sequence>
<dbReference type="Proteomes" id="UP000236721">
    <property type="component" value="Unassembled WGS sequence"/>
</dbReference>
<accession>A0A1H6CHG9</accession>